<evidence type="ECO:0000313" key="3">
    <source>
        <dbReference type="Proteomes" id="UP000198339"/>
    </source>
</evidence>
<organism evidence="2 3">
    <name type="scientific">Sphingopyxis indica</name>
    <dbReference type="NCBI Taxonomy" id="436663"/>
    <lineage>
        <taxon>Bacteria</taxon>
        <taxon>Pseudomonadati</taxon>
        <taxon>Pseudomonadota</taxon>
        <taxon>Alphaproteobacteria</taxon>
        <taxon>Sphingomonadales</taxon>
        <taxon>Sphingomonadaceae</taxon>
        <taxon>Sphingopyxis</taxon>
    </lineage>
</organism>
<reference evidence="2 3" key="1">
    <citation type="submission" date="2017-06" db="EMBL/GenBank/DDBJ databases">
        <authorList>
            <person name="Kim H.J."/>
            <person name="Triplett B.A."/>
        </authorList>
    </citation>
    <scope>NUCLEOTIDE SEQUENCE [LARGE SCALE GENOMIC DNA]</scope>
    <source>
        <strain evidence="2 3">DS15</strain>
    </source>
</reference>
<sequence>MRIKHTFRLPVDLSDQLGEIAVRKRVSQTRIAEAAIRSYLSPDAADRMEAAMVRRLDRLSRQMDRLERHIQISNETLALFVRSWLVSTPPLPDTALAAAQASGRERYQGFIEALARRLETGMSLATELSQDIIPRDVTDA</sequence>
<dbReference type="RefSeq" id="WP_089217257.1">
    <property type="nucleotide sequence ID" value="NZ_FZPA01000018.1"/>
</dbReference>
<proteinExistence type="predicted"/>
<dbReference type="OrthoDB" id="9803941at2"/>
<dbReference type="EMBL" id="FZPA01000018">
    <property type="protein sequence ID" value="SNT24248.1"/>
    <property type="molecule type" value="Genomic_DNA"/>
</dbReference>
<evidence type="ECO:0000313" key="2">
    <source>
        <dbReference type="EMBL" id="SNT24248.1"/>
    </source>
</evidence>
<evidence type="ECO:0000256" key="1">
    <source>
        <dbReference type="SAM" id="Coils"/>
    </source>
</evidence>
<evidence type="ECO:0008006" key="4">
    <source>
        <dbReference type="Google" id="ProtNLM"/>
    </source>
</evidence>
<dbReference type="AlphaFoldDB" id="A0A239L2W0"/>
<protein>
    <recommendedName>
        <fullName evidence="4">Ribbon-helix-helix protein, copG family</fullName>
    </recommendedName>
</protein>
<name>A0A239L2W0_9SPHN</name>
<keyword evidence="3" id="KW-1185">Reference proteome</keyword>
<gene>
    <name evidence="2" type="ORF">SAMN06295955_11851</name>
</gene>
<feature type="coiled-coil region" evidence="1">
    <location>
        <begin position="49"/>
        <end position="76"/>
    </location>
</feature>
<accession>A0A239L2W0</accession>
<dbReference type="Proteomes" id="UP000198339">
    <property type="component" value="Unassembled WGS sequence"/>
</dbReference>
<keyword evidence="1" id="KW-0175">Coiled coil</keyword>